<dbReference type="SUPFAM" id="SSF56219">
    <property type="entry name" value="DNase I-like"/>
    <property type="match status" value="1"/>
</dbReference>
<dbReference type="InterPro" id="IPR026960">
    <property type="entry name" value="RVT-Znf"/>
</dbReference>
<sequence length="2332" mass="264477">MDPLLNKMKAKINLTEDEESVFEFHDSEAASPLISVDTVLYAKILTKKKVWLSTLQNQMAEHWDGRFPVKISEAMDMFMLTFGCEGDKIRVLDREPYHFHNHRIVLYTPEGPFLRVRVLIDVSKPLKQGRMISLSHVMDHFWVDFRYERLPEYCMECGVIGHPYNKCTIFLEKLDNGEEPLLEYQPFIKGSALPSSGYDRYRTDFAKGDAWPLITRLAKKSLTSAIPQLNKRCLPQPPTLYAGESSNKNNAEDSRISPHYNATVGDLGVKATASKPPPVVFNPTVMNTKAISSSTALAPSANIELNASATDDPHANYSDLSSIFMPNVASAPPNTFATYPPLNHSMDIRNKQPMSVHVANTVLSTAATVTTTAPHVHWGKENTHSNFQTKRQSDGLSLRQTLKRCRGTIPNDLSSTLSVEDDDHFQVFIDLMDSVSANDNSAETATQNLLLFNHGLEVPRIGLGGGLMLLWKEKVDVTLNYYNINVFDGYMAVSNGPKWHFNAFYGDPAVQNRHITWTLLKRLKDVAPQLPWMVFGDSNEILSNHDKQGGGLRNEKQMDDFRETLDTCNLHQQPFIGDRFTWIKGRLNTNAMRERLDWFFTNEHWNSFFKPLTTAHLDFFSSNHRAISVNVDNLASNQSTQARKTRFRFEKIWLNESDAAAIIRANWSDSSTGGIDGFLSNLHSCTDALQQWHVRKFGNMRKNISKMQQEVSRLNNVAVRSDSTMVNLKNFEAILDELLEQEETYWNQHSRVDWLQCGDQNTKFFHAHASSRKSKNVIKSLHDSHDILNAVPTTITSEMNMSLTTPFTSNEVYAALQSMSPDKSPGCDGMSAMFYQHYWNIVGPSVTSLVLGVLNDGKDMTDINKSIITLIPKVPDPTVMNEYRPISLCNVIYKLISKTIVIRFKKVLPFVISETQLAFLSNRGRIGYSALKLDMSKAFDRVEWKYLEAIMIKMGFDYHWTTLIMKCISTSSFSFSLNGEVVGHVTPHRGLRQGDPLSPYLFLICSEGLSRLLQAQEEAGMLKGLCLTRNSPSVSHLLFADDSLLFCQTTEQSALSIKRSLDTYHKASGQVLNNDKSVMSFSPNTPQDAQDFFAQTLHMPITECHERYLGLPSYSGRDKQELFSNIKEKVWKLLHAWNEKIFSVGGKEVLLKAVVQSIPTYAMSCFKLTKKFCDQLESMMANFWWGSNQNGTKIHWKRWKSLCKSKHEGGMGFRSFVHFNQALLAKQAWRIFDMPDSLLSRLLKHRYFSNCSFLDANIGHSPSLTWQRICWGRELLLKGLRFKIGDGYHVDCGKDPWIPSHNDFKPVSFSGSTSLPVSSFITADRVWDVQLLSCYFQQIDIDRILTIPLSYFAGHDRLIWHHSSNGIYSVKSGFYLATNLEEQHSSSPSNKLCEWWKFFWNLKLPPKIRIFSWKVFQNILPTAAALFKRKVLDSGECSLCTSNWESIGHALFGCKHAKNIWKLTKFQIDYRQAHNMFNGDYLYHLSATYQQQEFETLLCVLWGIWTGRNKVVHGRISRQPSAIVQYATRFYEDFNRLKNHVRPAADTSIIHPSQPSPSINLLAQKWKPPQSHGFKLKIDAATDLERKLLGIGAILRDHTGTVVAALSKVVQGSFKSDEMEAKALFHVVNWVSQSQLPLTHFETDASRVSSALNRLDSDLLCFSDIIMDIRCLLSFFPQVLVIHVKRTANQAAHGMFKSSACVSYSGTRNGFLVHPPELCGGLWCPDLLIQCYYDYFQSIKCIFNALHPLNLYFFVFSFPSDHINYSFNQLDPLQPPFYPSLLSSFFLIFGYQIIPFLKEPFYSIFMAARKHDGHCAAQRSLPMMRSTPREVAAMICDWRGVDLWTFWFFLFKVHPRLQLQVSSSLFALLTYFFLHFLLAMALIPTSTPIPLSLTPDESDVFTLPDIPDDSHPSINLLLRLFTIRPFNRPSLMKTLSQMWTSQCRFPIVVSEHSEGLFLVTFGCEGDKKRLLDGQPWHFAQSLTVFASPDHSFPITADLLHYIPFWVQVYGIPFRCKSYDLAKLIASGLGDLIQVGEDTIKEGTGPYLRGRFLLDVNKPLRRGINIRFLKMGREFTKWLDFKYERLPDFCFYCGKLDHTRRFCQTYLQKCDENPVPPPSPYTILLRGKEKSMDKSGPFYYPHPPALPISELSQQSLPPNQGMPNPFLAQSYTFTGLLNSTIGPSSFLGSPVNSSVLMIPTPVNPNLSTHGTSNFTEYVTPLHYGSVPSHMTIAPTDSTIVSDHSEFQHPEVLMAARSLADAIPSLDLGTNMEKQTATPDPNVKGKGLACASGVKRPTFHSHQVQIGGSLMFPFASEPVQGSLIIPPSTTQAEQ</sequence>
<dbReference type="Pfam" id="PF13966">
    <property type="entry name" value="zf-RVT"/>
    <property type="match status" value="1"/>
</dbReference>
<feature type="transmembrane region" description="Helical" evidence="2">
    <location>
        <begin position="1777"/>
        <end position="1797"/>
    </location>
</feature>
<evidence type="ECO:0000256" key="1">
    <source>
        <dbReference type="SAM" id="MobiDB-lite"/>
    </source>
</evidence>
<dbReference type="Proteomes" id="UP000596661">
    <property type="component" value="Chromosome 6"/>
</dbReference>
<dbReference type="CDD" id="cd01650">
    <property type="entry name" value="RT_nLTR_like"/>
    <property type="match status" value="1"/>
</dbReference>
<reference evidence="4" key="2">
    <citation type="submission" date="2021-03" db="UniProtKB">
        <authorList>
            <consortium name="EnsemblPlants"/>
        </authorList>
    </citation>
    <scope>IDENTIFICATION</scope>
</reference>
<feature type="region of interest" description="Disordered" evidence="1">
    <location>
        <begin position="237"/>
        <end position="259"/>
    </location>
</feature>
<dbReference type="InterPro" id="IPR025836">
    <property type="entry name" value="Zn_knuckle_CX2CX4HX4C"/>
</dbReference>
<dbReference type="Gramene" id="evm.model.06.511">
    <property type="protein sequence ID" value="cds.evm.model.06.511"/>
    <property type="gene ID" value="evm.TU.06.511"/>
</dbReference>
<keyword evidence="2" id="KW-0812">Transmembrane</keyword>
<dbReference type="GO" id="GO:0004523">
    <property type="term" value="F:RNA-DNA hybrid ribonuclease activity"/>
    <property type="evidence" value="ECO:0007669"/>
    <property type="project" value="InterPro"/>
</dbReference>
<dbReference type="InterPro" id="IPR000477">
    <property type="entry name" value="RT_dom"/>
</dbReference>
<organism evidence="4 5">
    <name type="scientific">Cannabis sativa</name>
    <name type="common">Hemp</name>
    <name type="synonym">Marijuana</name>
    <dbReference type="NCBI Taxonomy" id="3483"/>
    <lineage>
        <taxon>Eukaryota</taxon>
        <taxon>Viridiplantae</taxon>
        <taxon>Streptophyta</taxon>
        <taxon>Embryophyta</taxon>
        <taxon>Tracheophyta</taxon>
        <taxon>Spermatophyta</taxon>
        <taxon>Magnoliopsida</taxon>
        <taxon>eudicotyledons</taxon>
        <taxon>Gunneridae</taxon>
        <taxon>Pentapetalae</taxon>
        <taxon>rosids</taxon>
        <taxon>fabids</taxon>
        <taxon>Rosales</taxon>
        <taxon>Cannabaceae</taxon>
        <taxon>Cannabis</taxon>
    </lineage>
</organism>
<dbReference type="CDD" id="cd06222">
    <property type="entry name" value="RNase_H_like"/>
    <property type="match status" value="1"/>
</dbReference>
<dbReference type="PANTHER" id="PTHR33116">
    <property type="entry name" value="REVERSE TRANSCRIPTASE ZINC-BINDING DOMAIN-CONTAINING PROTEIN-RELATED-RELATED"/>
    <property type="match status" value="1"/>
</dbReference>
<dbReference type="InterPro" id="IPR036691">
    <property type="entry name" value="Endo/exonu/phosph_ase_sf"/>
</dbReference>
<dbReference type="InterPro" id="IPR043502">
    <property type="entry name" value="DNA/RNA_pol_sf"/>
</dbReference>
<dbReference type="SUPFAM" id="SSF56672">
    <property type="entry name" value="DNA/RNA polymerases"/>
    <property type="match status" value="1"/>
</dbReference>
<dbReference type="InterPro" id="IPR002156">
    <property type="entry name" value="RNaseH_domain"/>
</dbReference>
<evidence type="ECO:0000313" key="4">
    <source>
        <dbReference type="EnsemblPlants" id="cds.evm.model.06.511"/>
    </source>
</evidence>
<feature type="transmembrane region" description="Helical" evidence="2">
    <location>
        <begin position="1865"/>
        <end position="1883"/>
    </location>
</feature>
<protein>
    <recommendedName>
        <fullName evidence="3">Reverse transcriptase domain-containing protein</fullName>
    </recommendedName>
</protein>
<dbReference type="Pfam" id="PF13456">
    <property type="entry name" value="RVT_3"/>
    <property type="match status" value="1"/>
</dbReference>
<keyword evidence="5" id="KW-1185">Reference proteome</keyword>
<dbReference type="GO" id="GO:0003676">
    <property type="term" value="F:nucleic acid binding"/>
    <property type="evidence" value="ECO:0007669"/>
    <property type="project" value="InterPro"/>
</dbReference>
<dbReference type="Gene3D" id="3.30.420.10">
    <property type="entry name" value="Ribonuclease H-like superfamily/Ribonuclease H"/>
    <property type="match status" value="1"/>
</dbReference>
<dbReference type="EnsemblPlants" id="evm.model.06.511">
    <property type="protein sequence ID" value="cds.evm.model.06.511"/>
    <property type="gene ID" value="evm.TU.06.511"/>
</dbReference>
<evidence type="ECO:0000313" key="5">
    <source>
        <dbReference type="Proteomes" id="UP000596661"/>
    </source>
</evidence>
<dbReference type="PROSITE" id="PS50878">
    <property type="entry name" value="RT_POL"/>
    <property type="match status" value="1"/>
</dbReference>
<dbReference type="PANTHER" id="PTHR33116:SF86">
    <property type="entry name" value="REVERSE TRANSCRIPTASE DOMAIN-CONTAINING PROTEIN"/>
    <property type="match status" value="1"/>
</dbReference>
<keyword evidence="2" id="KW-1133">Transmembrane helix</keyword>
<evidence type="ECO:0000259" key="3">
    <source>
        <dbReference type="PROSITE" id="PS50878"/>
    </source>
</evidence>
<name>A0A803PYN5_CANSA</name>
<proteinExistence type="predicted"/>
<dbReference type="Pfam" id="PF14392">
    <property type="entry name" value="zf-CCHC_4"/>
    <property type="match status" value="2"/>
</dbReference>
<reference evidence="4" key="1">
    <citation type="submission" date="2018-11" db="EMBL/GenBank/DDBJ databases">
        <authorList>
            <person name="Grassa J C."/>
        </authorList>
    </citation>
    <scope>NUCLEOTIDE SEQUENCE [LARGE SCALE GENOMIC DNA]</scope>
</reference>
<dbReference type="Pfam" id="PF00078">
    <property type="entry name" value="RVT_1"/>
    <property type="match status" value="1"/>
</dbReference>
<dbReference type="InterPro" id="IPR044730">
    <property type="entry name" value="RNase_H-like_dom_plant"/>
</dbReference>
<accession>A0A803PYN5</accession>
<evidence type="ECO:0000256" key="2">
    <source>
        <dbReference type="SAM" id="Phobius"/>
    </source>
</evidence>
<dbReference type="InterPro" id="IPR036397">
    <property type="entry name" value="RNaseH_sf"/>
</dbReference>
<feature type="domain" description="Reverse transcriptase" evidence="3">
    <location>
        <begin position="852"/>
        <end position="1097"/>
    </location>
</feature>
<dbReference type="EMBL" id="UZAU01000566">
    <property type="status" value="NOT_ANNOTATED_CDS"/>
    <property type="molecule type" value="Genomic_DNA"/>
</dbReference>
<keyword evidence="2" id="KW-0472">Membrane</keyword>